<dbReference type="Proteomes" id="UP000319658">
    <property type="component" value="Segment"/>
</dbReference>
<name>A0A514TVY3_9CAUD</name>
<keyword evidence="2" id="KW-1185">Reference proteome</keyword>
<proteinExistence type="predicted"/>
<evidence type="ECO:0000313" key="1">
    <source>
        <dbReference type="EMBL" id="QDJ97130.1"/>
    </source>
</evidence>
<protein>
    <submittedName>
        <fullName evidence="1">Uncharacterized protein</fullName>
    </submittedName>
</protein>
<organism evidence="1 2">
    <name type="scientific">Aeromonas phage D3</name>
    <dbReference type="NCBI Taxonomy" id="2593327"/>
    <lineage>
        <taxon>Viruses</taxon>
        <taxon>Duplodnaviria</taxon>
        <taxon>Heunggongvirae</taxon>
        <taxon>Uroviricota</taxon>
        <taxon>Caudoviricetes</taxon>
        <taxon>Chimalliviridae</taxon>
        <taxon>Ludhianavirus</taxon>
        <taxon>Ludhianavirus D3</taxon>
    </lineage>
</organism>
<reference evidence="1 2" key="1">
    <citation type="submission" date="2019-06" db="EMBL/GenBank/DDBJ databases">
        <title>Complete genome sequence of Aeromonas hydrophila bacteriophage D3.</title>
        <authorList>
            <person name="Rai S."/>
            <person name="Tyagi A."/>
            <person name="Kumar N."/>
            <person name="Singh N."/>
        </authorList>
    </citation>
    <scope>NUCLEOTIDE SEQUENCE [LARGE SCALE GENOMIC DNA]</scope>
</reference>
<dbReference type="EMBL" id="MN102098">
    <property type="protein sequence ID" value="QDJ97130.1"/>
    <property type="molecule type" value="Genomic_DNA"/>
</dbReference>
<sequence>MNFNITDKCFKTDTSEVRHIVLEADTEVLVIDMVKPVDKRRHPSHIPVDVTVSDHYGKVLMSYPSRLQLDSALIQIYTELELKVKFKSCKIEDHGTVLFSLSEIAMCFGTTLTPHLLDMEHECVLPNGLYLGESEGHPYRITVTRKHSAGYAGDVMTTIKSEYTGLANQGTTVRSYTHVTIPTETPLTTDEKYFSKLLEYIGMN</sequence>
<accession>A0A514TVY3</accession>
<gene>
    <name evidence="1" type="ORF">D3_0132</name>
</gene>
<evidence type="ECO:0000313" key="2">
    <source>
        <dbReference type="Proteomes" id="UP000319658"/>
    </source>
</evidence>